<protein>
    <submittedName>
        <fullName evidence="2">Uncharacterized protein</fullName>
    </submittedName>
</protein>
<name>A0A316D276_9BACL</name>
<evidence type="ECO:0000256" key="1">
    <source>
        <dbReference type="SAM" id="MobiDB-lite"/>
    </source>
</evidence>
<dbReference type="EMBL" id="QGGL01000054">
    <property type="protein sequence ID" value="PWJ99241.1"/>
    <property type="molecule type" value="Genomic_DNA"/>
</dbReference>
<feature type="region of interest" description="Disordered" evidence="1">
    <location>
        <begin position="1"/>
        <end position="28"/>
    </location>
</feature>
<dbReference type="RefSeq" id="WP_211320439.1">
    <property type="nucleotide sequence ID" value="NZ_QGGL01000054.1"/>
</dbReference>
<comment type="caution">
    <text evidence="2">The sequence shown here is derived from an EMBL/GenBank/DDBJ whole genome shotgun (WGS) entry which is preliminary data.</text>
</comment>
<proteinExistence type="predicted"/>
<reference evidence="2 3" key="1">
    <citation type="submission" date="2018-05" db="EMBL/GenBank/DDBJ databases">
        <title>Genomic Encyclopedia of Type Strains, Phase IV (KMG-IV): sequencing the most valuable type-strain genomes for metagenomic binning, comparative biology and taxonomic classification.</title>
        <authorList>
            <person name="Goeker M."/>
        </authorList>
    </citation>
    <scope>NUCLEOTIDE SEQUENCE [LARGE SCALE GENOMIC DNA]</scope>
    <source>
        <strain evidence="2 3">DSM 18773</strain>
    </source>
</reference>
<feature type="compositionally biased region" description="Polar residues" evidence="1">
    <location>
        <begin position="18"/>
        <end position="28"/>
    </location>
</feature>
<dbReference type="AlphaFoldDB" id="A0A316D276"/>
<accession>A0A316D276</accession>
<feature type="non-terminal residue" evidence="2">
    <location>
        <position position="1"/>
    </location>
</feature>
<sequence length="65" mass="7575">NHEGEVENWLTDQDQESELQANPQASMHTPQNRGVFLFVVTEGEIVNTIYEYVQNITFMIYLSKK</sequence>
<keyword evidence="3" id="KW-1185">Reference proteome</keyword>
<dbReference type="Proteomes" id="UP000245634">
    <property type="component" value="Unassembled WGS sequence"/>
</dbReference>
<evidence type="ECO:0000313" key="3">
    <source>
        <dbReference type="Proteomes" id="UP000245634"/>
    </source>
</evidence>
<gene>
    <name evidence="2" type="ORF">C7459_1543</name>
</gene>
<organism evidence="2 3">
    <name type="scientific">Tumebacillus permanentifrigoris</name>
    <dbReference type="NCBI Taxonomy" id="378543"/>
    <lineage>
        <taxon>Bacteria</taxon>
        <taxon>Bacillati</taxon>
        <taxon>Bacillota</taxon>
        <taxon>Bacilli</taxon>
        <taxon>Bacillales</taxon>
        <taxon>Alicyclobacillaceae</taxon>
        <taxon>Tumebacillus</taxon>
    </lineage>
</organism>
<evidence type="ECO:0000313" key="2">
    <source>
        <dbReference type="EMBL" id="PWJ99241.1"/>
    </source>
</evidence>